<evidence type="ECO:0000313" key="2">
    <source>
        <dbReference type="Proteomes" id="UP000189796"/>
    </source>
</evidence>
<sequence>MDEESARVVATVAAMKLLLGRLYTYVYTLAKMSPEDVLEVHRALRESLPKQSLVRTSDPALSDIMSDEVAREMDRFLQGVEKQIAAAKPQS</sequence>
<organism evidence="1 2">
    <name type="scientific">Bradyrhizobium erythrophlei</name>
    <dbReference type="NCBI Taxonomy" id="1437360"/>
    <lineage>
        <taxon>Bacteria</taxon>
        <taxon>Pseudomonadati</taxon>
        <taxon>Pseudomonadota</taxon>
        <taxon>Alphaproteobacteria</taxon>
        <taxon>Hyphomicrobiales</taxon>
        <taxon>Nitrobacteraceae</taxon>
        <taxon>Bradyrhizobium</taxon>
    </lineage>
</organism>
<accession>A0A1M5NCD9</accession>
<dbReference type="Proteomes" id="UP000189796">
    <property type="component" value="Chromosome I"/>
</dbReference>
<evidence type="ECO:0000313" key="1">
    <source>
        <dbReference type="EMBL" id="SHG86653.1"/>
    </source>
</evidence>
<reference evidence="1 2" key="1">
    <citation type="submission" date="2016-11" db="EMBL/GenBank/DDBJ databases">
        <authorList>
            <person name="Jaros S."/>
            <person name="Januszkiewicz K."/>
            <person name="Wedrychowicz H."/>
        </authorList>
    </citation>
    <scope>NUCLEOTIDE SEQUENCE [LARGE SCALE GENOMIC DNA]</scope>
    <source>
        <strain evidence="1 2">GAS138</strain>
    </source>
</reference>
<gene>
    <name evidence="1" type="ORF">SAMN05443248_2907</name>
</gene>
<dbReference type="RefSeq" id="WP_154072211.1">
    <property type="nucleotide sequence ID" value="NZ_LT670817.1"/>
</dbReference>
<proteinExistence type="predicted"/>
<protein>
    <submittedName>
        <fullName evidence="1">Uncharacterized protein</fullName>
    </submittedName>
</protein>
<dbReference type="AlphaFoldDB" id="A0A1M5NCD9"/>
<name>A0A1M5NCD9_9BRAD</name>
<dbReference type="EMBL" id="LT670817">
    <property type="protein sequence ID" value="SHG86653.1"/>
    <property type="molecule type" value="Genomic_DNA"/>
</dbReference>